<dbReference type="RefSeq" id="WP_369146892.1">
    <property type="nucleotide sequence ID" value="NZ_CP163444.1"/>
</dbReference>
<dbReference type="PROSITE" id="PS51318">
    <property type="entry name" value="TAT"/>
    <property type="match status" value="1"/>
</dbReference>
<evidence type="ECO:0000256" key="1">
    <source>
        <dbReference type="SAM" id="SignalP"/>
    </source>
</evidence>
<evidence type="ECO:0000313" key="2">
    <source>
        <dbReference type="EMBL" id="XDQ74360.1"/>
    </source>
</evidence>
<gene>
    <name evidence="2" type="ORF">AB5J54_29280</name>
</gene>
<sequence>MQKSYRALITATAAAVLGIAGTATATAAPASATAHPTGCTNSYYKGSYEGMVGWQASCSKSNGGRYKAVVICTPYLGGKDVVLEPTSWQTSGKSYVFCPAFTIVKSGGITTRGY</sequence>
<name>A0AB39T8Q3_9ACTN</name>
<proteinExistence type="predicted"/>
<accession>A0AB39T8Q3</accession>
<organism evidence="2">
    <name type="scientific">Streptomyces sp. R44</name>
    <dbReference type="NCBI Taxonomy" id="3238633"/>
    <lineage>
        <taxon>Bacteria</taxon>
        <taxon>Bacillati</taxon>
        <taxon>Actinomycetota</taxon>
        <taxon>Actinomycetes</taxon>
        <taxon>Kitasatosporales</taxon>
        <taxon>Streptomycetaceae</taxon>
        <taxon>Streptomyces</taxon>
    </lineage>
</organism>
<dbReference type="InterPro" id="IPR006311">
    <property type="entry name" value="TAT_signal"/>
</dbReference>
<feature type="chain" id="PRO_5044320057" evidence="1">
    <location>
        <begin position="28"/>
        <end position="114"/>
    </location>
</feature>
<keyword evidence="1" id="KW-0732">Signal</keyword>
<protein>
    <submittedName>
        <fullName evidence="2">Uncharacterized protein</fullName>
    </submittedName>
</protein>
<feature type="signal peptide" evidence="1">
    <location>
        <begin position="1"/>
        <end position="27"/>
    </location>
</feature>
<dbReference type="AlphaFoldDB" id="A0AB39T8Q3"/>
<reference evidence="2" key="1">
    <citation type="submission" date="2024-07" db="EMBL/GenBank/DDBJ databases">
        <authorList>
            <person name="Yu S.T."/>
        </authorList>
    </citation>
    <scope>NUCLEOTIDE SEQUENCE</scope>
    <source>
        <strain evidence="2">R44</strain>
    </source>
</reference>
<dbReference type="EMBL" id="CP163444">
    <property type="protein sequence ID" value="XDQ74360.1"/>
    <property type="molecule type" value="Genomic_DNA"/>
</dbReference>